<dbReference type="InterPro" id="IPR010852">
    <property type="entry name" value="ABATE"/>
</dbReference>
<dbReference type="Proteomes" id="UP000316096">
    <property type="component" value="Unassembled WGS sequence"/>
</dbReference>
<keyword evidence="3" id="KW-1185">Reference proteome</keyword>
<name>A0A543CC62_9ACTN</name>
<comment type="caution">
    <text evidence="2">The sequence shown here is derived from an EMBL/GenBank/DDBJ whole genome shotgun (WGS) entry which is preliminary data.</text>
</comment>
<protein>
    <submittedName>
        <fullName evidence="2">Putative stress-induced transcription regulator</fullName>
    </submittedName>
</protein>
<dbReference type="OrthoDB" id="3211108at2"/>
<feature type="domain" description="Zinc finger CGNR" evidence="1">
    <location>
        <begin position="130"/>
        <end position="173"/>
    </location>
</feature>
<dbReference type="Pfam" id="PF11706">
    <property type="entry name" value="zf-CGNR"/>
    <property type="match status" value="1"/>
</dbReference>
<sequence length="177" mass="19099">MGARPSAPGSLALVEAFLRTRNEVTKAADLNLWCAAHLLPGGVSPRTYDRALRLRESLRSLMLANNGGPPDQAAADMVNAEIAACGLHPEITPDGSHLRWPAAGGSSGDRLLAPLLTAVITAMTDGTWPRMKACAADDCHYAFYDHTRNRSARWCDVAGCGVNARMRAYRRRQSTEP</sequence>
<dbReference type="Gene3D" id="1.10.3300.10">
    <property type="entry name" value="Jann2411-like domain"/>
    <property type="match status" value="1"/>
</dbReference>
<dbReference type="InterPro" id="IPR023286">
    <property type="entry name" value="ABATE_dom_sf"/>
</dbReference>
<dbReference type="PANTHER" id="PTHR35525">
    <property type="entry name" value="BLL6575 PROTEIN"/>
    <property type="match status" value="1"/>
</dbReference>
<dbReference type="SUPFAM" id="SSF160904">
    <property type="entry name" value="Jann2411-like"/>
    <property type="match status" value="1"/>
</dbReference>
<reference evidence="2 3" key="1">
    <citation type="submission" date="2019-06" db="EMBL/GenBank/DDBJ databases">
        <title>Sequencing the genomes of 1000 actinobacteria strains.</title>
        <authorList>
            <person name="Klenk H.-P."/>
        </authorList>
    </citation>
    <scope>NUCLEOTIDE SEQUENCE [LARGE SCALE GENOMIC DNA]</scope>
    <source>
        <strain evidence="2 3">DSM 102200</strain>
    </source>
</reference>
<organism evidence="2 3">
    <name type="scientific">Actinoallomurus bryophytorum</name>
    <dbReference type="NCBI Taxonomy" id="1490222"/>
    <lineage>
        <taxon>Bacteria</taxon>
        <taxon>Bacillati</taxon>
        <taxon>Actinomycetota</taxon>
        <taxon>Actinomycetes</taxon>
        <taxon>Streptosporangiales</taxon>
        <taxon>Thermomonosporaceae</taxon>
        <taxon>Actinoallomurus</taxon>
    </lineage>
</organism>
<dbReference type="InterPro" id="IPR021005">
    <property type="entry name" value="Znf_CGNR"/>
</dbReference>
<proteinExistence type="predicted"/>
<dbReference type="PANTHER" id="PTHR35525:SF3">
    <property type="entry name" value="BLL6575 PROTEIN"/>
    <property type="match status" value="1"/>
</dbReference>
<dbReference type="AlphaFoldDB" id="A0A543CC62"/>
<evidence type="ECO:0000313" key="2">
    <source>
        <dbReference type="EMBL" id="TQL94664.1"/>
    </source>
</evidence>
<evidence type="ECO:0000259" key="1">
    <source>
        <dbReference type="Pfam" id="PF11706"/>
    </source>
</evidence>
<dbReference type="EMBL" id="VFOZ01000001">
    <property type="protein sequence ID" value="TQL94664.1"/>
    <property type="molecule type" value="Genomic_DNA"/>
</dbReference>
<dbReference type="Pfam" id="PF07336">
    <property type="entry name" value="ABATE"/>
    <property type="match status" value="1"/>
</dbReference>
<dbReference type="RefSeq" id="WP_141952144.1">
    <property type="nucleotide sequence ID" value="NZ_VFOZ01000001.1"/>
</dbReference>
<evidence type="ECO:0000313" key="3">
    <source>
        <dbReference type="Proteomes" id="UP000316096"/>
    </source>
</evidence>
<gene>
    <name evidence="2" type="ORF">FB559_0144</name>
</gene>
<accession>A0A543CC62</accession>